<dbReference type="Gene3D" id="3.30.420.390">
    <property type="match status" value="2"/>
</dbReference>
<dbReference type="Gene3D" id="1.10.150.20">
    <property type="entry name" value="5' to 3' exonuclease, C-terminal subdomain"/>
    <property type="match status" value="1"/>
</dbReference>
<name>A0A167NZ37_CALVF</name>
<evidence type="ECO:0000259" key="4">
    <source>
        <dbReference type="SMART" id="SM00482"/>
    </source>
</evidence>
<dbReference type="SUPFAM" id="SSF56672">
    <property type="entry name" value="DNA/RNA polymerases"/>
    <property type="match status" value="1"/>
</dbReference>
<dbReference type="PANTHER" id="PTHR10267:SF0">
    <property type="entry name" value="DNA POLYMERASE SUBUNIT GAMMA-1"/>
    <property type="match status" value="1"/>
</dbReference>
<dbReference type="EMBL" id="KV417276">
    <property type="protein sequence ID" value="KZO98242.1"/>
    <property type="molecule type" value="Genomic_DNA"/>
</dbReference>
<dbReference type="Pfam" id="PF18136">
    <property type="entry name" value="DNApol_Exo"/>
    <property type="match status" value="1"/>
</dbReference>
<dbReference type="GO" id="GO:0003887">
    <property type="term" value="F:DNA-directed DNA polymerase activity"/>
    <property type="evidence" value="ECO:0007669"/>
    <property type="project" value="InterPro"/>
</dbReference>
<keyword evidence="2" id="KW-0175">Coiled coil</keyword>
<dbReference type="GO" id="GO:0005760">
    <property type="term" value="C:gamma DNA polymerase complex"/>
    <property type="evidence" value="ECO:0007669"/>
    <property type="project" value="InterPro"/>
</dbReference>
<sequence length="1403" mass="155194">MADATVCEHGLLEPTLAVGMRVKRTTEYGVVRHASTVQRKTPSQLATQREQLLYAPSPLEAVALDASPPPRNAAGVQLLSPSLRAQLFPPSSPPFPPPPPHAVKRSLQHLAQHGLDTSAASTLPPISLPLPKLAGRTLDEHFHRLGRRGAEPSLSLSRAFANIPLPPIPDSWALASGWTRYAPDGSAEPVPHLPPEEQAVVFDIENMPHYSSYAIIACAATEKAWYCWLSPWILGESDDPEHLIPFGPCPSDGARVVVGHNVSYDRARVREEYSLEGTGNCWVDTMSLHVATHGISSHQRPAWNKYKAGRKAARVRANESVDAIRGMIEEYERELGGLDEGGEEAVEKRAELERSIGELETGLAGLLAEQSEGAGLFSEDVDEDLDALAGDGSGAAAGKRWERMTSGNSLVDVARLHCGITIEKDARDELLVFSREDIRADLANYINYCASDVATTHAVFRVVLPSFLETCPSPVTWAGVITMGSAFLPVDQEWERYIARAETKYRELEGGVKRNLESLAEQARALGWEAAKADPWLAQLDWTEKKPRRPRGGGGGQPLRDAAVPDKKSNGLARALPKGEGVPAWYWEFTERPPMHEMNVRRFLPLLLKLGVDGTPLVHSDKLGWLSEAPFTDPPISTPGVAVEGVTQYFKLGKATAHKVVAKRFRGLESPYKNLWMRLADGEKGVEVEQAIVQLAEELREEGMRLGLGDEPPALGKGKGKKREADAWEQQLDWTLVTPRPVSAVQEGEIWPKWYWDLHAAKNGGDMPKLDVTARSRAAPILLKLRWQGFPLFYAREHGWMYRVPPDAVRAHQTRQKAQAFTLEDDILLAQDVDKGFVFYKLPHKAGEEMNVGNPLAKTFVAYASDGILTADTEQIEEAQRCAADALDMNAQCSYWISARDRVMKQMVVWQGSRAGDLGFPAEEAADAKRGIILPQMITMGTVTRRAIEKTWLTASNAKKNRVGSELKAMVRAPEGYSIVGADVDSEELWISSVMGDAQFGMHGATAIGWMTLEGTKANGTDLHSKTASILGISRDAAKIFNYSRIYGAGLKHAQLLMLQSNPKLLVDDAKALVEKLYASTKGQSTRNDRFFDRKFWYGGTESFLFNKLEEIALSDKPLTPALGCGVTRALTKEYLGLSEYLPSRINWVVQSSGVDYLHLLIVGMQYLIEKYEISARYLISVHDELRYLVKDEDRYRAALALQIANLWTRSLFSFKLGMDDLPQGVAFFSAVDVDKYMRKETDMTCITPSQTEALPPGESLDIEKVIQATNGGSLWPEGKIVEETEEEVGDLEGYLEPDCMMHRSRSPAWLRAQATNELSEIRMLWKAEQEKSGVPPTSPPPSPAKARKTKSPHAQTEHRLQKVKRKYTKTDAMAPIVTHVTCMPVTLELWAEQQANAILGKM</sequence>
<dbReference type="Pfam" id="PF00476">
    <property type="entry name" value="DNA_pol_A"/>
    <property type="match status" value="1"/>
</dbReference>
<dbReference type="STRING" id="1330018.A0A167NZ37"/>
<keyword evidence="6" id="KW-1185">Reference proteome</keyword>
<accession>A0A167NZ37</accession>
<evidence type="ECO:0000313" key="5">
    <source>
        <dbReference type="EMBL" id="KZO98242.1"/>
    </source>
</evidence>
<dbReference type="InterPro" id="IPR012337">
    <property type="entry name" value="RNaseH-like_sf"/>
</dbReference>
<dbReference type="InterPro" id="IPR002297">
    <property type="entry name" value="DNA-dir_DNA_pol_A_mt"/>
</dbReference>
<gene>
    <name evidence="5" type="ORF">CALVIDRAFT_553933</name>
</gene>
<dbReference type="GO" id="GO:0006264">
    <property type="term" value="P:mitochondrial DNA replication"/>
    <property type="evidence" value="ECO:0007669"/>
    <property type="project" value="TreeGrafter"/>
</dbReference>
<feature type="region of interest" description="Disordered" evidence="3">
    <location>
        <begin position="542"/>
        <end position="573"/>
    </location>
</feature>
<dbReference type="SMART" id="SM00482">
    <property type="entry name" value="POLAc"/>
    <property type="match status" value="1"/>
</dbReference>
<dbReference type="GO" id="GO:0003677">
    <property type="term" value="F:DNA binding"/>
    <property type="evidence" value="ECO:0007669"/>
    <property type="project" value="InterPro"/>
</dbReference>
<reference evidence="5 6" key="1">
    <citation type="journal article" date="2016" name="Mol. Biol. Evol.">
        <title>Comparative Genomics of Early-Diverging Mushroom-Forming Fungi Provides Insights into the Origins of Lignocellulose Decay Capabilities.</title>
        <authorList>
            <person name="Nagy L.G."/>
            <person name="Riley R."/>
            <person name="Tritt A."/>
            <person name="Adam C."/>
            <person name="Daum C."/>
            <person name="Floudas D."/>
            <person name="Sun H."/>
            <person name="Yadav J.S."/>
            <person name="Pangilinan J."/>
            <person name="Larsson K.H."/>
            <person name="Matsuura K."/>
            <person name="Barry K."/>
            <person name="Labutti K."/>
            <person name="Kuo R."/>
            <person name="Ohm R.A."/>
            <person name="Bhattacharya S.S."/>
            <person name="Shirouzu T."/>
            <person name="Yoshinaga Y."/>
            <person name="Martin F.M."/>
            <person name="Grigoriev I.V."/>
            <person name="Hibbett D.S."/>
        </authorList>
    </citation>
    <scope>NUCLEOTIDE SEQUENCE [LARGE SCALE GENOMIC DNA]</scope>
    <source>
        <strain evidence="5 6">TUFC12733</strain>
    </source>
</reference>
<dbReference type="PANTHER" id="PTHR10267">
    <property type="entry name" value="DNA POLYMERASE SUBUNIT GAMMA-1"/>
    <property type="match status" value="1"/>
</dbReference>
<feature type="domain" description="DNA-directed DNA polymerase family A palm" evidence="4">
    <location>
        <begin position="964"/>
        <end position="1194"/>
    </location>
</feature>
<feature type="coiled-coil region" evidence="2">
    <location>
        <begin position="314"/>
        <end position="369"/>
    </location>
</feature>
<dbReference type="InterPro" id="IPR041336">
    <property type="entry name" value="DNApol_Exo"/>
</dbReference>
<evidence type="ECO:0000256" key="3">
    <source>
        <dbReference type="SAM" id="MobiDB-lite"/>
    </source>
</evidence>
<dbReference type="InterPro" id="IPR001098">
    <property type="entry name" value="DNA-dir_DNA_pol_A_palm_dom"/>
</dbReference>
<organism evidence="5 6">
    <name type="scientific">Calocera viscosa (strain TUFC12733)</name>
    <dbReference type="NCBI Taxonomy" id="1330018"/>
    <lineage>
        <taxon>Eukaryota</taxon>
        <taxon>Fungi</taxon>
        <taxon>Dikarya</taxon>
        <taxon>Basidiomycota</taxon>
        <taxon>Agaricomycotina</taxon>
        <taxon>Dacrymycetes</taxon>
        <taxon>Dacrymycetales</taxon>
        <taxon>Dacrymycetaceae</taxon>
        <taxon>Calocera</taxon>
    </lineage>
</organism>
<dbReference type="GO" id="GO:0008408">
    <property type="term" value="F:3'-5' exonuclease activity"/>
    <property type="evidence" value="ECO:0007669"/>
    <property type="project" value="TreeGrafter"/>
</dbReference>
<feature type="region of interest" description="Disordered" evidence="3">
    <location>
        <begin position="1329"/>
        <end position="1364"/>
    </location>
</feature>
<dbReference type="OrthoDB" id="5588663at2759"/>
<protein>
    <recommendedName>
        <fullName evidence="1">Mitochondrial DNA polymerase catalytic subunit</fullName>
    </recommendedName>
</protein>
<evidence type="ECO:0000313" key="6">
    <source>
        <dbReference type="Proteomes" id="UP000076738"/>
    </source>
</evidence>
<evidence type="ECO:0000256" key="2">
    <source>
        <dbReference type="SAM" id="Coils"/>
    </source>
</evidence>
<dbReference type="SUPFAM" id="SSF53098">
    <property type="entry name" value="Ribonuclease H-like"/>
    <property type="match status" value="1"/>
</dbReference>
<evidence type="ECO:0000256" key="1">
    <source>
        <dbReference type="ARBA" id="ARBA00031966"/>
    </source>
</evidence>
<dbReference type="PRINTS" id="PR00867">
    <property type="entry name" value="DNAPOLG"/>
</dbReference>
<proteinExistence type="predicted"/>
<dbReference type="Gene3D" id="3.30.70.370">
    <property type="match status" value="1"/>
</dbReference>
<dbReference type="Proteomes" id="UP000076738">
    <property type="component" value="Unassembled WGS sequence"/>
</dbReference>
<dbReference type="InterPro" id="IPR043502">
    <property type="entry name" value="DNA/RNA_pol_sf"/>
</dbReference>